<protein>
    <submittedName>
        <fullName evidence="1">Uncharacterized protein</fullName>
    </submittedName>
</protein>
<dbReference type="AlphaFoldDB" id="A0A542ZF69"/>
<dbReference type="EMBL" id="VFOQ01000001">
    <property type="protein sequence ID" value="TQL58967.1"/>
    <property type="molecule type" value="Genomic_DNA"/>
</dbReference>
<name>A0A542ZF69_9MICO</name>
<dbReference type="Proteomes" id="UP000319514">
    <property type="component" value="Unassembled WGS sequence"/>
</dbReference>
<reference evidence="1 2" key="1">
    <citation type="submission" date="2019-06" db="EMBL/GenBank/DDBJ databases">
        <title>Sequencing the genomes of 1000 actinobacteria strains.</title>
        <authorList>
            <person name="Klenk H.-P."/>
        </authorList>
    </citation>
    <scope>NUCLEOTIDE SEQUENCE [LARGE SCALE GENOMIC DNA]</scope>
    <source>
        <strain evidence="1 2">DSM 18082</strain>
    </source>
</reference>
<comment type="caution">
    <text evidence="1">The sequence shown here is derived from an EMBL/GenBank/DDBJ whole genome shotgun (WGS) entry which is preliminary data.</text>
</comment>
<keyword evidence="2" id="KW-1185">Reference proteome</keyword>
<sequence length="112" mass="12337">MTGEEIRPTGEQAQLKLPAVGAGRWRVRTETASYDLDLDAGTARRAPLPVPMEDSGWAPVADLRRDEEAIPLIWVLRCRVGESMLLALDLRGDGVITFRATTPVVLIVRIDD</sequence>
<gene>
    <name evidence="1" type="ORF">FB474_0310</name>
</gene>
<organism evidence="1 2">
    <name type="scientific">Oryzihumus leptocrescens</name>
    <dbReference type="NCBI Taxonomy" id="297536"/>
    <lineage>
        <taxon>Bacteria</taxon>
        <taxon>Bacillati</taxon>
        <taxon>Actinomycetota</taxon>
        <taxon>Actinomycetes</taxon>
        <taxon>Micrococcales</taxon>
        <taxon>Intrasporangiaceae</taxon>
        <taxon>Oryzihumus</taxon>
    </lineage>
</organism>
<evidence type="ECO:0000313" key="1">
    <source>
        <dbReference type="EMBL" id="TQL58967.1"/>
    </source>
</evidence>
<evidence type="ECO:0000313" key="2">
    <source>
        <dbReference type="Proteomes" id="UP000319514"/>
    </source>
</evidence>
<proteinExistence type="predicted"/>
<accession>A0A542ZF69</accession>